<keyword evidence="4 14" id="KW-0997">Cell inner membrane</keyword>
<feature type="domain" description="Penicillin-binding protein transpeptidase" evidence="16">
    <location>
        <begin position="273"/>
        <end position="606"/>
    </location>
</feature>
<dbReference type="NCBIfam" id="NF008061">
    <property type="entry name" value="PRK10795.1"/>
    <property type="match status" value="1"/>
</dbReference>
<evidence type="ECO:0000256" key="15">
    <source>
        <dbReference type="SAM" id="MobiDB-lite"/>
    </source>
</evidence>
<evidence type="ECO:0000256" key="11">
    <source>
        <dbReference type="ARBA" id="ARBA00022989"/>
    </source>
</evidence>
<sequence>MKPDRNPFRDYSAESALFIRRALFAFVGVLLLTGVLLANLYHLQILRFEDYKTRSNENRIKLVPIAPSRGMIYDRNGAPLAFNRTIYQLEVIPEKVDGMKAQLDALRPIVDLTDEDLDNFQKERKRSRRFTSIPLKTALSEVQVARFAVNQFRFPGFEVKGYQRRYYPYGSALTHVIGYVSKINDKDIERLDKESKLANYAATHDIGKLGIERYYEDMLHGKTGYEEVEVNNRGRVIRQLHEQPPQAGKDIYLTLDLNLQRYIEQLLVGSRAAVVVSDPRSGGILALVSTPSYDPNLFVDGISGKDYRGLLNDPNRPLINRATQGVYPPASTVKPYVAVSALSAGVISRNTTLFDPGWWQLPGSEKRFRDWKKWGHGRLSVTKALEESADTFFYQVAYDMGIDRLSEWLSKFGYGQYTGIDLSEERSGLMPTREWKFKRYKKPWYQGDTIPVGIGQGYWTATPIQMAKALNTLINDGNIKVPHLLMSTRINGQQVPFRQQESQQIGDIHSGFWEIAKDGMFGVANRPNGTGYKYFGSAPYKIAAKSGTAQVFGYETYNAHTIAEHLRDHKLMTAFAPYDNPQVSVAIILENGGAGPAVGTIMRQILDHIMLGDNNTQLPNAAPTPPRRGGRLTGIRIHHD</sequence>
<evidence type="ECO:0000256" key="7">
    <source>
        <dbReference type="ARBA" id="ARBA00022692"/>
    </source>
</evidence>
<comment type="similarity">
    <text evidence="14">Belongs to the transpeptidase family. MrdA subfamily.</text>
</comment>
<keyword evidence="11 14" id="KW-1133">Transmembrane helix</keyword>
<keyword evidence="3 14" id="KW-1003">Cell membrane</keyword>
<evidence type="ECO:0000256" key="13">
    <source>
        <dbReference type="ARBA" id="ARBA00023316"/>
    </source>
</evidence>
<dbReference type="EC" id="3.4.16.4" evidence="14"/>
<evidence type="ECO:0000256" key="5">
    <source>
        <dbReference type="ARBA" id="ARBA00022645"/>
    </source>
</evidence>
<dbReference type="Pfam" id="PF00905">
    <property type="entry name" value="Transpeptidase"/>
    <property type="match status" value="1"/>
</dbReference>
<feature type="active site" description="Acyl-ester intermediate" evidence="14">
    <location>
        <position position="331"/>
    </location>
</feature>
<accession>A0ABY8GI05</accession>
<keyword evidence="9 14" id="KW-0133">Cell shape</keyword>
<protein>
    <recommendedName>
        <fullName evidence="14">Peptidoglycan D,D-transpeptidase MrdA</fullName>
        <ecNumber evidence="14">3.4.16.4</ecNumber>
    </recommendedName>
    <alternativeName>
        <fullName evidence="14">Penicillin-binding protein 2</fullName>
        <shortName evidence="14">PBP-2</shortName>
    </alternativeName>
</protein>
<dbReference type="Gene3D" id="3.40.710.10">
    <property type="entry name" value="DD-peptidase/beta-lactamase superfamily"/>
    <property type="match status" value="1"/>
</dbReference>
<comment type="caution">
    <text evidence="14">Lacks conserved residue(s) required for the propagation of feature annotation.</text>
</comment>
<evidence type="ECO:0000256" key="4">
    <source>
        <dbReference type="ARBA" id="ARBA00022519"/>
    </source>
</evidence>
<evidence type="ECO:0000256" key="14">
    <source>
        <dbReference type="HAMAP-Rule" id="MF_02081"/>
    </source>
</evidence>
<evidence type="ECO:0000259" key="17">
    <source>
        <dbReference type="Pfam" id="PF03717"/>
    </source>
</evidence>
<dbReference type="InterPro" id="IPR017790">
    <property type="entry name" value="Penicillin-binding_protein_2"/>
</dbReference>
<name>A0ABY8GI05_EDWIC</name>
<dbReference type="PANTHER" id="PTHR30627">
    <property type="entry name" value="PEPTIDOGLYCAN D,D-TRANSPEPTIDASE"/>
    <property type="match status" value="1"/>
</dbReference>
<evidence type="ECO:0000256" key="12">
    <source>
        <dbReference type="ARBA" id="ARBA00023136"/>
    </source>
</evidence>
<evidence type="ECO:0000256" key="1">
    <source>
        <dbReference type="ARBA" id="ARBA00004167"/>
    </source>
</evidence>
<dbReference type="Pfam" id="PF03717">
    <property type="entry name" value="PBP_dimer"/>
    <property type="match status" value="1"/>
</dbReference>
<keyword evidence="8 14" id="KW-0378">Hydrolase</keyword>
<evidence type="ECO:0000256" key="6">
    <source>
        <dbReference type="ARBA" id="ARBA00022670"/>
    </source>
</evidence>
<dbReference type="GO" id="GO:0009002">
    <property type="term" value="F:serine-type D-Ala-D-Ala carboxypeptidase activity"/>
    <property type="evidence" value="ECO:0007669"/>
    <property type="project" value="UniProtKB-EC"/>
</dbReference>
<dbReference type="Gene3D" id="3.30.1390.30">
    <property type="entry name" value="Penicillin-binding protein 2a, domain 3"/>
    <property type="match status" value="1"/>
</dbReference>
<evidence type="ECO:0000256" key="9">
    <source>
        <dbReference type="ARBA" id="ARBA00022960"/>
    </source>
</evidence>
<evidence type="ECO:0000256" key="3">
    <source>
        <dbReference type="ARBA" id="ARBA00022475"/>
    </source>
</evidence>
<keyword evidence="19" id="KW-1185">Reference proteome</keyword>
<dbReference type="InterPro" id="IPR005311">
    <property type="entry name" value="PBP_dimer"/>
</dbReference>
<dbReference type="Gene3D" id="3.90.1310.10">
    <property type="entry name" value="Penicillin-binding protein 2a (Domain 2)"/>
    <property type="match status" value="1"/>
</dbReference>
<dbReference type="InterPro" id="IPR050515">
    <property type="entry name" value="Beta-lactam/transpept"/>
</dbReference>
<feature type="transmembrane region" description="Helical" evidence="14">
    <location>
        <begin position="21"/>
        <end position="41"/>
    </location>
</feature>
<evidence type="ECO:0000313" key="19">
    <source>
        <dbReference type="Proteomes" id="UP001222680"/>
    </source>
</evidence>
<feature type="domain" description="Penicillin-binding protein dimerisation" evidence="17">
    <location>
        <begin position="65"/>
        <end position="240"/>
    </location>
</feature>
<dbReference type="InterPro" id="IPR036138">
    <property type="entry name" value="PBP_dimer_sf"/>
</dbReference>
<dbReference type="InterPro" id="IPR001460">
    <property type="entry name" value="PCN-bd_Tpept"/>
</dbReference>
<dbReference type="NCBIfam" id="TIGR03423">
    <property type="entry name" value="pbp2_mrdA"/>
    <property type="match status" value="1"/>
</dbReference>
<keyword evidence="6 14" id="KW-0645">Protease</keyword>
<dbReference type="InterPro" id="IPR012338">
    <property type="entry name" value="Beta-lactam/transpept-like"/>
</dbReference>
<gene>
    <name evidence="14 18" type="primary">mrdA</name>
    <name evidence="18" type="ORF">MAY91_02085</name>
</gene>
<keyword evidence="7 14" id="KW-0812">Transmembrane</keyword>
<organism evidence="18 19">
    <name type="scientific">Edwardsiella ictaluri</name>
    <dbReference type="NCBI Taxonomy" id="67780"/>
    <lineage>
        <taxon>Bacteria</taxon>
        <taxon>Pseudomonadati</taxon>
        <taxon>Pseudomonadota</taxon>
        <taxon>Gammaproteobacteria</taxon>
        <taxon>Enterobacterales</taxon>
        <taxon>Hafniaceae</taxon>
        <taxon>Edwardsiella</taxon>
    </lineage>
</organism>
<keyword evidence="5 14" id="KW-0121">Carboxypeptidase</keyword>
<comment type="subcellular location">
    <subcellularLocation>
        <location evidence="14">Cell inner membrane</location>
        <topology evidence="14">Single-pass membrane protein</topology>
    </subcellularLocation>
    <subcellularLocation>
        <location evidence="2">Cell membrane</location>
    </subcellularLocation>
    <subcellularLocation>
        <location evidence="1">Membrane</location>
        <topology evidence="1">Single-pass membrane protein</topology>
    </subcellularLocation>
</comment>
<reference evidence="18 19" key="1">
    <citation type="submission" date="2022-02" db="EMBL/GenBank/DDBJ databases">
        <title>Phenotypic, genotypic and serological characterization of Edwardsiella ictaluri from catfish and ornamental fish species.</title>
        <authorList>
            <person name="Rose D."/>
            <person name="Tekedar H.C."/>
            <person name="Waldbieser G.C."/>
            <person name="Aarattuthodi S."/>
            <person name="Griffin M.J."/>
        </authorList>
    </citation>
    <scope>NUCLEOTIDE SEQUENCE [LARGE SCALE GENOMIC DNA]</scope>
    <source>
        <strain evidence="18 19">13 TAL-140 K3</strain>
    </source>
</reference>
<proteinExistence type="inferred from homology"/>
<comment type="catalytic activity">
    <reaction evidence="14">
        <text>Preferential cleavage: (Ac)2-L-Lys-D-Ala-|-D-Ala. Also transpeptidation of peptidyl-alanyl moieties that are N-acyl substituents of D-alanine.</text>
        <dbReference type="EC" id="3.4.16.4"/>
    </reaction>
</comment>
<keyword evidence="10 14" id="KW-0573">Peptidoglycan synthesis</keyword>
<dbReference type="EMBL" id="CP092014">
    <property type="protein sequence ID" value="WFN96947.1"/>
    <property type="molecule type" value="Genomic_DNA"/>
</dbReference>
<feature type="region of interest" description="Disordered" evidence="15">
    <location>
        <begin position="617"/>
        <end position="640"/>
    </location>
</feature>
<evidence type="ECO:0000256" key="10">
    <source>
        <dbReference type="ARBA" id="ARBA00022984"/>
    </source>
</evidence>
<evidence type="ECO:0000256" key="2">
    <source>
        <dbReference type="ARBA" id="ARBA00004236"/>
    </source>
</evidence>
<dbReference type="SUPFAM" id="SSF56519">
    <property type="entry name" value="Penicillin binding protein dimerisation domain"/>
    <property type="match status" value="1"/>
</dbReference>
<evidence type="ECO:0000313" key="18">
    <source>
        <dbReference type="EMBL" id="WFN96947.1"/>
    </source>
</evidence>
<keyword evidence="13 14" id="KW-0961">Cell wall biogenesis/degradation</keyword>
<dbReference type="Proteomes" id="UP001222680">
    <property type="component" value="Chromosome"/>
</dbReference>
<keyword evidence="12 14" id="KW-0472">Membrane</keyword>
<comment type="function">
    <text evidence="14">Catalyzes cross-linking of the peptidoglycan cell wall.</text>
</comment>
<dbReference type="PANTHER" id="PTHR30627:SF2">
    <property type="entry name" value="PEPTIDOGLYCAN D,D-TRANSPEPTIDASE MRDA"/>
    <property type="match status" value="1"/>
</dbReference>
<evidence type="ECO:0000259" key="16">
    <source>
        <dbReference type="Pfam" id="PF00905"/>
    </source>
</evidence>
<evidence type="ECO:0000256" key="8">
    <source>
        <dbReference type="ARBA" id="ARBA00022801"/>
    </source>
</evidence>
<dbReference type="SUPFAM" id="SSF56601">
    <property type="entry name" value="beta-lactamase/transpeptidase-like"/>
    <property type="match status" value="1"/>
</dbReference>
<comment type="pathway">
    <text evidence="14">Cell wall biogenesis; peptidoglycan biosynthesis.</text>
</comment>
<dbReference type="HAMAP" id="MF_02081">
    <property type="entry name" value="MrdA_transpept"/>
    <property type="match status" value="1"/>
</dbReference>